<organism evidence="2">
    <name type="scientific">Chrysotila carterae</name>
    <name type="common">Marine alga</name>
    <name type="synonym">Syracosphaera carterae</name>
    <dbReference type="NCBI Taxonomy" id="13221"/>
    <lineage>
        <taxon>Eukaryota</taxon>
        <taxon>Haptista</taxon>
        <taxon>Haptophyta</taxon>
        <taxon>Prymnesiophyceae</taxon>
        <taxon>Isochrysidales</taxon>
        <taxon>Isochrysidaceae</taxon>
        <taxon>Chrysotila</taxon>
    </lineage>
</organism>
<accession>A0A7S4BWT0</accession>
<dbReference type="AlphaFoldDB" id="A0A7S4BWT0"/>
<name>A0A7S4BWT0_CHRCT</name>
<gene>
    <name evidence="2" type="ORF">PCAR00345_LOCUS32175</name>
</gene>
<protein>
    <submittedName>
        <fullName evidence="2">Uncharacterized protein</fullName>
    </submittedName>
</protein>
<dbReference type="EMBL" id="HBIZ01050308">
    <property type="protein sequence ID" value="CAE0779536.1"/>
    <property type="molecule type" value="Transcribed_RNA"/>
</dbReference>
<proteinExistence type="predicted"/>
<feature type="region of interest" description="Disordered" evidence="1">
    <location>
        <begin position="1"/>
        <end position="23"/>
    </location>
</feature>
<reference evidence="2" key="1">
    <citation type="submission" date="2021-01" db="EMBL/GenBank/DDBJ databases">
        <authorList>
            <person name="Corre E."/>
            <person name="Pelletier E."/>
            <person name="Niang G."/>
            <person name="Scheremetjew M."/>
            <person name="Finn R."/>
            <person name="Kale V."/>
            <person name="Holt S."/>
            <person name="Cochrane G."/>
            <person name="Meng A."/>
            <person name="Brown T."/>
            <person name="Cohen L."/>
        </authorList>
    </citation>
    <scope>NUCLEOTIDE SEQUENCE</scope>
    <source>
        <strain evidence="2">CCMP645</strain>
    </source>
</reference>
<sequence length="118" mass="13257">MRPGANAARWTAGDFQRAGKDSVQGQWRVPENVADGRLFQLHHAHYLDGTEREKIAQRQRDLGKEIHAVPTAYQRAQVSKLLTPRGSAPRVPELSCLDEDEVYTARMLLSGALSIHRK</sequence>
<evidence type="ECO:0000256" key="1">
    <source>
        <dbReference type="SAM" id="MobiDB-lite"/>
    </source>
</evidence>
<evidence type="ECO:0000313" key="2">
    <source>
        <dbReference type="EMBL" id="CAE0779536.1"/>
    </source>
</evidence>